<evidence type="ECO:0000313" key="2">
    <source>
        <dbReference type="Proteomes" id="UP001054837"/>
    </source>
</evidence>
<name>A0AAV4NS88_9ARAC</name>
<sequence length="107" mass="12062">MASADELLASDSPLFQQALELSLTINNGTIIRRIYGSRAGGIRQKRKESREMLSCIVLFCLRERCGFWCHKVNEGYAEICGTTFDFGIRDLCEMHCAKLEISVIKPS</sequence>
<dbReference type="Proteomes" id="UP001054837">
    <property type="component" value="Unassembled WGS sequence"/>
</dbReference>
<reference evidence="1 2" key="1">
    <citation type="submission" date="2021-06" db="EMBL/GenBank/DDBJ databases">
        <title>Caerostris darwini draft genome.</title>
        <authorList>
            <person name="Kono N."/>
            <person name="Arakawa K."/>
        </authorList>
    </citation>
    <scope>NUCLEOTIDE SEQUENCE [LARGE SCALE GENOMIC DNA]</scope>
</reference>
<gene>
    <name evidence="1" type="ORF">CDAR_383011</name>
</gene>
<organism evidence="1 2">
    <name type="scientific">Caerostris darwini</name>
    <dbReference type="NCBI Taxonomy" id="1538125"/>
    <lineage>
        <taxon>Eukaryota</taxon>
        <taxon>Metazoa</taxon>
        <taxon>Ecdysozoa</taxon>
        <taxon>Arthropoda</taxon>
        <taxon>Chelicerata</taxon>
        <taxon>Arachnida</taxon>
        <taxon>Araneae</taxon>
        <taxon>Araneomorphae</taxon>
        <taxon>Entelegynae</taxon>
        <taxon>Araneoidea</taxon>
        <taxon>Araneidae</taxon>
        <taxon>Caerostris</taxon>
    </lineage>
</organism>
<evidence type="ECO:0000313" key="1">
    <source>
        <dbReference type="EMBL" id="GIX86781.1"/>
    </source>
</evidence>
<accession>A0AAV4NS88</accession>
<keyword evidence="2" id="KW-1185">Reference proteome</keyword>
<proteinExistence type="predicted"/>
<dbReference type="AlphaFoldDB" id="A0AAV4NS88"/>
<comment type="caution">
    <text evidence="1">The sequence shown here is derived from an EMBL/GenBank/DDBJ whole genome shotgun (WGS) entry which is preliminary data.</text>
</comment>
<dbReference type="EMBL" id="BPLQ01001921">
    <property type="protein sequence ID" value="GIX86781.1"/>
    <property type="molecule type" value="Genomic_DNA"/>
</dbReference>
<protein>
    <submittedName>
        <fullName evidence="1">Uncharacterized protein</fullName>
    </submittedName>
</protein>